<name>Q0U969_PHANO</name>
<reference evidence="2" key="1">
    <citation type="journal article" date="2007" name="Plant Cell">
        <title>Dothideomycete-plant interactions illuminated by genome sequencing and EST analysis of the wheat pathogen Stagonospora nodorum.</title>
        <authorList>
            <person name="Hane J.K."/>
            <person name="Lowe R.G."/>
            <person name="Solomon P.S."/>
            <person name="Tan K.C."/>
            <person name="Schoch C.L."/>
            <person name="Spatafora J.W."/>
            <person name="Crous P.W."/>
            <person name="Kodira C."/>
            <person name="Birren B.W."/>
            <person name="Galagan J.E."/>
            <person name="Torriani S.F."/>
            <person name="McDonald B.A."/>
            <person name="Oliver R.P."/>
        </authorList>
    </citation>
    <scope>NUCLEOTIDE SEQUENCE [LARGE SCALE GENOMIC DNA]</scope>
    <source>
        <strain evidence="2">SN15 / ATCC MYA-4574 / FGSC 10173</strain>
    </source>
</reference>
<dbReference type="InParanoid" id="Q0U969"/>
<organism evidence="1 2">
    <name type="scientific">Phaeosphaeria nodorum (strain SN15 / ATCC MYA-4574 / FGSC 10173)</name>
    <name type="common">Glume blotch fungus</name>
    <name type="synonym">Parastagonospora nodorum</name>
    <dbReference type="NCBI Taxonomy" id="321614"/>
    <lineage>
        <taxon>Eukaryota</taxon>
        <taxon>Fungi</taxon>
        <taxon>Dikarya</taxon>
        <taxon>Ascomycota</taxon>
        <taxon>Pezizomycotina</taxon>
        <taxon>Dothideomycetes</taxon>
        <taxon>Pleosporomycetidae</taxon>
        <taxon>Pleosporales</taxon>
        <taxon>Pleosporineae</taxon>
        <taxon>Phaeosphaeriaceae</taxon>
        <taxon>Parastagonospora</taxon>
    </lineage>
</organism>
<dbReference type="RefSeq" id="XP_001801933.1">
    <property type="nucleotide sequence ID" value="XM_001801881.1"/>
</dbReference>
<proteinExistence type="predicted"/>
<dbReference type="EMBL" id="CH445344">
    <property type="protein sequence ID" value="EAT80739.2"/>
    <property type="molecule type" value="Genomic_DNA"/>
</dbReference>
<gene>
    <name evidence="1" type="ORF">SNOG_11695</name>
</gene>
<accession>Q0U969</accession>
<sequence>MELNCMMTEIDAIESESTKNTHRSGNLTEVFDVSYMIRGKLLEGLSSVLLTSHTCTDFDIKHQLSTAKGMVNADRMRQLLEQAEDSHRHFSIEFPTWALTAASPLFKQCHEAQPGLSAIPVKLGNLLPGYVMCVLDWYGHALQNKHWNDFLPESPSVDGHDKWYWVYCYAAMRVLGLNDFAAQLQMFIESIIDDLATNISNYAHLLNTLRADDPIMFQLAWYTVMNLQQPSPHLTQLDCETLAEHFPQFAGLVNTILQAH</sequence>
<dbReference type="VEuPathDB" id="FungiDB:JI435_116950"/>
<dbReference type="GeneID" id="5978841"/>
<dbReference type="Proteomes" id="UP000001055">
    <property type="component" value="Unassembled WGS sequence"/>
</dbReference>
<evidence type="ECO:0000313" key="2">
    <source>
        <dbReference type="Proteomes" id="UP000001055"/>
    </source>
</evidence>
<dbReference type="AlphaFoldDB" id="Q0U969"/>
<evidence type="ECO:0000313" key="1">
    <source>
        <dbReference type="EMBL" id="EAT80739.2"/>
    </source>
</evidence>
<dbReference type="KEGG" id="pno:SNOG_11695"/>
<protein>
    <submittedName>
        <fullName evidence="1">Uncharacterized protein</fullName>
    </submittedName>
</protein>